<proteinExistence type="predicted"/>
<protein>
    <submittedName>
        <fullName evidence="2">Uncharacterized protein</fullName>
    </submittedName>
</protein>
<dbReference type="EMBL" id="BPLR01021349">
    <property type="protein sequence ID" value="GIX88670.1"/>
    <property type="molecule type" value="Genomic_DNA"/>
</dbReference>
<keyword evidence="3" id="KW-1185">Reference proteome</keyword>
<comment type="caution">
    <text evidence="2">The sequence shown here is derived from an EMBL/GenBank/DDBJ whole genome shotgun (WGS) entry which is preliminary data.</text>
</comment>
<evidence type="ECO:0000313" key="3">
    <source>
        <dbReference type="Proteomes" id="UP001054945"/>
    </source>
</evidence>
<dbReference type="Proteomes" id="UP001054945">
    <property type="component" value="Unassembled WGS sequence"/>
</dbReference>
<name>A0AAV4NY58_CAEEX</name>
<feature type="region of interest" description="Disordered" evidence="1">
    <location>
        <begin position="94"/>
        <end position="113"/>
    </location>
</feature>
<reference evidence="2 3" key="1">
    <citation type="submission" date="2021-06" db="EMBL/GenBank/DDBJ databases">
        <title>Caerostris extrusa draft genome.</title>
        <authorList>
            <person name="Kono N."/>
            <person name="Arakawa K."/>
        </authorList>
    </citation>
    <scope>NUCLEOTIDE SEQUENCE [LARGE SCALE GENOMIC DNA]</scope>
</reference>
<dbReference type="AlphaFoldDB" id="A0AAV4NY58"/>
<gene>
    <name evidence="2" type="ORF">CEXT_666331</name>
</gene>
<sequence>MGAKDTTFPIHCHRKKSGEVRRRFSGLFLKIFDISFHFTTFVPWIKSFLGPLDKRAGRLAREEKVAKGQRPTLIDTLFSRKVIANDNNKYIKSISPGPLWDSPPDVKTENRTGNNPFYYSEMSPLL</sequence>
<evidence type="ECO:0000313" key="2">
    <source>
        <dbReference type="EMBL" id="GIX88670.1"/>
    </source>
</evidence>
<organism evidence="2 3">
    <name type="scientific">Caerostris extrusa</name>
    <name type="common">Bark spider</name>
    <name type="synonym">Caerostris bankana</name>
    <dbReference type="NCBI Taxonomy" id="172846"/>
    <lineage>
        <taxon>Eukaryota</taxon>
        <taxon>Metazoa</taxon>
        <taxon>Ecdysozoa</taxon>
        <taxon>Arthropoda</taxon>
        <taxon>Chelicerata</taxon>
        <taxon>Arachnida</taxon>
        <taxon>Araneae</taxon>
        <taxon>Araneomorphae</taxon>
        <taxon>Entelegynae</taxon>
        <taxon>Araneoidea</taxon>
        <taxon>Araneidae</taxon>
        <taxon>Caerostris</taxon>
    </lineage>
</organism>
<accession>A0AAV4NY58</accession>
<evidence type="ECO:0000256" key="1">
    <source>
        <dbReference type="SAM" id="MobiDB-lite"/>
    </source>
</evidence>